<name>H6C5Y4_EXODN</name>
<feature type="compositionally biased region" description="Pro residues" evidence="1">
    <location>
        <begin position="197"/>
        <end position="222"/>
    </location>
</feature>
<dbReference type="HOGENOM" id="CLU_1156395_0_0_1"/>
<gene>
    <name evidence="2" type="ORF">HMPREF1120_07128</name>
</gene>
<dbReference type="VEuPathDB" id="FungiDB:HMPREF1120_07128"/>
<dbReference type="EMBL" id="JH226135">
    <property type="protein sequence ID" value="EHY59130.1"/>
    <property type="molecule type" value="Genomic_DNA"/>
</dbReference>
<evidence type="ECO:0000313" key="2">
    <source>
        <dbReference type="EMBL" id="EHY59130.1"/>
    </source>
</evidence>
<feature type="region of interest" description="Disordered" evidence="1">
    <location>
        <begin position="190"/>
        <end position="240"/>
    </location>
</feature>
<protein>
    <submittedName>
        <fullName evidence="2">Uncharacterized protein</fullName>
    </submittedName>
</protein>
<dbReference type="Proteomes" id="UP000007304">
    <property type="component" value="Unassembled WGS sequence"/>
</dbReference>
<reference evidence="2" key="1">
    <citation type="submission" date="2011-07" db="EMBL/GenBank/DDBJ databases">
        <title>The Genome Sequence of Exophiala (Wangiella) dermatitidis NIH/UT8656.</title>
        <authorList>
            <consortium name="The Broad Institute Genome Sequencing Platform"/>
            <person name="Cuomo C."/>
            <person name="Wang Z."/>
            <person name="Hunicke-Smith S."/>
            <person name="Szanislo P.J."/>
            <person name="Earl A."/>
            <person name="Young S.K."/>
            <person name="Zeng Q."/>
            <person name="Gargeya S."/>
            <person name="Fitzgerald M."/>
            <person name="Haas B."/>
            <person name="Abouelleil A."/>
            <person name="Alvarado L."/>
            <person name="Arachchi H.M."/>
            <person name="Berlin A."/>
            <person name="Brown A."/>
            <person name="Chapman S.B."/>
            <person name="Chen Z."/>
            <person name="Dunbar C."/>
            <person name="Freedman E."/>
            <person name="Gearin G."/>
            <person name="Gellesch M."/>
            <person name="Goldberg J."/>
            <person name="Griggs A."/>
            <person name="Gujja S."/>
            <person name="Heiman D."/>
            <person name="Howarth C."/>
            <person name="Larson L."/>
            <person name="Lui A."/>
            <person name="MacDonald P.J.P."/>
            <person name="Montmayeur A."/>
            <person name="Murphy C."/>
            <person name="Neiman D."/>
            <person name="Pearson M."/>
            <person name="Priest M."/>
            <person name="Roberts A."/>
            <person name="Saif S."/>
            <person name="Shea T."/>
            <person name="Shenoy N."/>
            <person name="Sisk P."/>
            <person name="Stolte C."/>
            <person name="Sykes S."/>
            <person name="Wortman J."/>
            <person name="Nusbaum C."/>
            <person name="Birren B."/>
        </authorList>
    </citation>
    <scope>NUCLEOTIDE SEQUENCE</scope>
    <source>
        <strain evidence="2">NIH/UT8656</strain>
    </source>
</reference>
<dbReference type="RefSeq" id="XP_009159591.1">
    <property type="nucleotide sequence ID" value="XM_009161343.1"/>
</dbReference>
<sequence length="240" mass="26164">MSTLPPSRAHLFILTLAHPYDLFQPIYPCPWNNLLLQPLPPCLLSSIVTTVAWIITLGNNSIHKFYPLVRGRHSQLDRGDELRYDLAGGPWRVRIAYGASGPIAGAQRESFRWEYWDRTTLAWRFLVEATGPSQVEAALWTLHDPQAQLPTQRSSWDRFEHLQGGRVQAAIPLNAVRDRYVAARAGPPAAAAAVAAPVPPPAAAAPPAAPPAQQQQPPPQQPADPTSSAPSGDDNAEDES</sequence>
<dbReference type="InParanoid" id="H6C5Y4"/>
<proteinExistence type="predicted"/>
<accession>H6C5Y4</accession>
<dbReference type="STRING" id="858893.H6C5Y4"/>
<evidence type="ECO:0000313" key="3">
    <source>
        <dbReference type="Proteomes" id="UP000007304"/>
    </source>
</evidence>
<evidence type="ECO:0000256" key="1">
    <source>
        <dbReference type="SAM" id="MobiDB-lite"/>
    </source>
</evidence>
<organism evidence="2 3">
    <name type="scientific">Exophiala dermatitidis (strain ATCC 34100 / CBS 525.76 / NIH/UT8656)</name>
    <name type="common">Black yeast</name>
    <name type="synonym">Wangiella dermatitidis</name>
    <dbReference type="NCBI Taxonomy" id="858893"/>
    <lineage>
        <taxon>Eukaryota</taxon>
        <taxon>Fungi</taxon>
        <taxon>Dikarya</taxon>
        <taxon>Ascomycota</taxon>
        <taxon>Pezizomycotina</taxon>
        <taxon>Eurotiomycetes</taxon>
        <taxon>Chaetothyriomycetidae</taxon>
        <taxon>Chaetothyriales</taxon>
        <taxon>Herpotrichiellaceae</taxon>
        <taxon>Exophiala</taxon>
    </lineage>
</organism>
<dbReference type="AlphaFoldDB" id="H6C5Y4"/>
<keyword evidence="3" id="KW-1185">Reference proteome</keyword>
<dbReference type="GeneID" id="20311767"/>